<name>A0A7W8JWL9_9DEIO</name>
<proteinExistence type="predicted"/>
<organism evidence="1 2">
    <name type="scientific">Deinococcus humi</name>
    <dbReference type="NCBI Taxonomy" id="662880"/>
    <lineage>
        <taxon>Bacteria</taxon>
        <taxon>Thermotogati</taxon>
        <taxon>Deinococcota</taxon>
        <taxon>Deinococci</taxon>
        <taxon>Deinococcales</taxon>
        <taxon>Deinococcaceae</taxon>
        <taxon>Deinococcus</taxon>
    </lineage>
</organism>
<dbReference type="RefSeq" id="WP_184135340.1">
    <property type="nucleotide sequence ID" value="NZ_JACHFL010000011.1"/>
</dbReference>
<protein>
    <submittedName>
        <fullName evidence="1">Uncharacterized protein</fullName>
    </submittedName>
</protein>
<accession>A0A7W8JWL9</accession>
<comment type="caution">
    <text evidence="1">The sequence shown here is derived from an EMBL/GenBank/DDBJ whole genome shotgun (WGS) entry which is preliminary data.</text>
</comment>
<dbReference type="EMBL" id="JACHFL010000011">
    <property type="protein sequence ID" value="MBB5364602.1"/>
    <property type="molecule type" value="Genomic_DNA"/>
</dbReference>
<dbReference type="AlphaFoldDB" id="A0A7W8JWL9"/>
<gene>
    <name evidence="1" type="ORF">HNQ08_003715</name>
</gene>
<dbReference type="Proteomes" id="UP000552709">
    <property type="component" value="Unassembled WGS sequence"/>
</dbReference>
<keyword evidence="2" id="KW-1185">Reference proteome</keyword>
<reference evidence="1 2" key="1">
    <citation type="submission" date="2020-08" db="EMBL/GenBank/DDBJ databases">
        <title>Genomic Encyclopedia of Type Strains, Phase IV (KMG-IV): sequencing the most valuable type-strain genomes for metagenomic binning, comparative biology and taxonomic classification.</title>
        <authorList>
            <person name="Goeker M."/>
        </authorList>
    </citation>
    <scope>NUCLEOTIDE SEQUENCE [LARGE SCALE GENOMIC DNA]</scope>
    <source>
        <strain evidence="1 2">DSM 27939</strain>
    </source>
</reference>
<evidence type="ECO:0000313" key="1">
    <source>
        <dbReference type="EMBL" id="MBB5364602.1"/>
    </source>
</evidence>
<sequence length="65" mass="6918">MLGRSSEAKIYAAQDLSLKARASWPSDANVVGVAKAKSAYMVDVASLQHGVGFGPWTRMSGFSEQ</sequence>
<evidence type="ECO:0000313" key="2">
    <source>
        <dbReference type="Proteomes" id="UP000552709"/>
    </source>
</evidence>